<dbReference type="GO" id="GO:0007142">
    <property type="term" value="P:male meiosis II"/>
    <property type="evidence" value="ECO:0007669"/>
    <property type="project" value="InterPro"/>
</dbReference>
<evidence type="ECO:0000313" key="2">
    <source>
        <dbReference type="EMBL" id="KAG8380708.1"/>
    </source>
</evidence>
<proteinExistence type="predicted"/>
<name>A0AAV6XNK8_9LAMI</name>
<feature type="region of interest" description="Disordered" evidence="1">
    <location>
        <begin position="81"/>
        <end position="147"/>
    </location>
</feature>
<dbReference type="AlphaFoldDB" id="A0AAV6XNK8"/>
<feature type="compositionally biased region" description="Basic and acidic residues" evidence="1">
    <location>
        <begin position="82"/>
        <end position="118"/>
    </location>
</feature>
<dbReference type="EMBL" id="WHWC01000006">
    <property type="protein sequence ID" value="KAG8380708.1"/>
    <property type="molecule type" value="Genomic_DNA"/>
</dbReference>
<evidence type="ECO:0000256" key="1">
    <source>
        <dbReference type="SAM" id="MobiDB-lite"/>
    </source>
</evidence>
<dbReference type="PANTHER" id="PTHR33318:SF22">
    <property type="entry name" value="SUPPRESSOR PROTEIN SRP40-LIKE ISOFORM X1"/>
    <property type="match status" value="1"/>
</dbReference>
<dbReference type="PANTHER" id="PTHR33318">
    <property type="entry name" value="ASPARTYL/GLUTAMYL-TRNA(ASN/GLN) AMIDOTRANSFERASE SUBUNIT"/>
    <property type="match status" value="1"/>
</dbReference>
<accession>A0AAV6XNK8</accession>
<dbReference type="InterPro" id="IPR039300">
    <property type="entry name" value="JASON"/>
</dbReference>
<dbReference type="Proteomes" id="UP000826271">
    <property type="component" value="Unassembled WGS sequence"/>
</dbReference>
<gene>
    <name evidence="2" type="ORF">BUALT_Bualt06G0044000</name>
</gene>
<feature type="region of interest" description="Disordered" evidence="1">
    <location>
        <begin position="287"/>
        <end position="335"/>
    </location>
</feature>
<comment type="caution">
    <text evidence="2">The sequence shown here is derived from an EMBL/GenBank/DDBJ whole genome shotgun (WGS) entry which is preliminary data.</text>
</comment>
<sequence>MRCFSCGTSWNYKKSIIKNKTTTTTTTKTPQHHQVRLYYCCACLYPSTGGHEINEAVKVLATKSREQHQIILNSTIKLISQSKDESKEQEDSRKRKKITFDDSNENRKSEKKREKCADEGVDSNANHQEDLLVDDKKESTLDNDNNNNNNWGIVGGGCCVIVEPESSESLFSLSIDSRKQFCGVAMGDKEVTSLLRENISIVSNKIVVVDNENLSQVAKVKQNQPKISNYEDDKENEEKWAIIPFSEEPILEQQSVEEKSRLTTIKSVDNHEIAVDTSLSSWLVVSDKSPKSRGSQKNDKDRQILGAITPKELKRLNESSPPQSSPSCSDDAGIGTVGSYWRHMARVHLAEE</sequence>
<evidence type="ECO:0000313" key="3">
    <source>
        <dbReference type="Proteomes" id="UP000826271"/>
    </source>
</evidence>
<feature type="compositionally biased region" description="Basic and acidic residues" evidence="1">
    <location>
        <begin position="127"/>
        <end position="140"/>
    </location>
</feature>
<protein>
    <submittedName>
        <fullName evidence="2">Uncharacterized protein</fullName>
    </submittedName>
</protein>
<keyword evidence="3" id="KW-1185">Reference proteome</keyword>
<organism evidence="2 3">
    <name type="scientific">Buddleja alternifolia</name>
    <dbReference type="NCBI Taxonomy" id="168488"/>
    <lineage>
        <taxon>Eukaryota</taxon>
        <taxon>Viridiplantae</taxon>
        <taxon>Streptophyta</taxon>
        <taxon>Embryophyta</taxon>
        <taxon>Tracheophyta</taxon>
        <taxon>Spermatophyta</taxon>
        <taxon>Magnoliopsida</taxon>
        <taxon>eudicotyledons</taxon>
        <taxon>Gunneridae</taxon>
        <taxon>Pentapetalae</taxon>
        <taxon>asterids</taxon>
        <taxon>lamiids</taxon>
        <taxon>Lamiales</taxon>
        <taxon>Scrophulariaceae</taxon>
        <taxon>Buddlejeae</taxon>
        <taxon>Buddleja</taxon>
    </lineage>
</organism>
<reference evidence="2" key="1">
    <citation type="submission" date="2019-10" db="EMBL/GenBank/DDBJ databases">
        <authorList>
            <person name="Zhang R."/>
            <person name="Pan Y."/>
            <person name="Wang J."/>
            <person name="Ma R."/>
            <person name="Yu S."/>
        </authorList>
    </citation>
    <scope>NUCLEOTIDE SEQUENCE</scope>
    <source>
        <strain evidence="2">LA-IB0</strain>
        <tissue evidence="2">Leaf</tissue>
    </source>
</reference>
<feature type="compositionally biased region" description="Low complexity" evidence="1">
    <location>
        <begin position="319"/>
        <end position="329"/>
    </location>
</feature>